<dbReference type="Proteomes" id="UP000202419">
    <property type="component" value="Segment"/>
</dbReference>
<proteinExistence type="predicted"/>
<dbReference type="RefSeq" id="YP_001497302.1">
    <property type="nucleotide sequence ID" value="NC_009898.1"/>
</dbReference>
<keyword evidence="2" id="KW-1185">Reference proteome</keyword>
<dbReference type="EMBL" id="DQ491002">
    <property type="protein sequence ID" value="ABT14505.1"/>
    <property type="molecule type" value="Genomic_DNA"/>
</dbReference>
<dbReference type="KEGG" id="vg:5658827"/>
<evidence type="ECO:0000313" key="2">
    <source>
        <dbReference type="Proteomes" id="UP000202419"/>
    </source>
</evidence>
<organismHost>
    <name type="scientific">Chlorella</name>
    <dbReference type="NCBI Taxonomy" id="3071"/>
</organismHost>
<accession>A7IVY1</accession>
<gene>
    <name evidence="1" type="primary">b106R</name>
    <name evidence="1" type="ORF">NY2A_b106R</name>
</gene>
<organism evidence="1 2">
    <name type="scientific">Paramecium bursaria Chlorella virus NY2A</name>
    <name type="common">PBCV-NY2A</name>
    <dbReference type="NCBI Taxonomy" id="46021"/>
    <lineage>
        <taxon>Viruses</taxon>
        <taxon>Varidnaviria</taxon>
        <taxon>Bamfordvirae</taxon>
        <taxon>Nucleocytoviricota</taxon>
        <taxon>Megaviricetes</taxon>
        <taxon>Algavirales</taxon>
        <taxon>Phycodnaviridae</taxon>
        <taxon>Chlorovirus</taxon>
        <taxon>Chlorovirus americanus</taxon>
    </lineage>
</organism>
<reference evidence="1 2" key="1">
    <citation type="journal article" date="2007" name="Virology">
        <title>Sequence and annotation of the 369-kb NY-2A and the 345-kb AR158 viruses that infect Chlorella NC64A.</title>
        <authorList>
            <person name="Fitzgerald L.A."/>
            <person name="Graves M.V."/>
            <person name="Li X."/>
            <person name="Feldblyum T."/>
            <person name="Nierman W.C."/>
            <person name="Van Etten J.L."/>
        </authorList>
    </citation>
    <scope>NUCLEOTIDE SEQUENCE [LARGE SCALE GENOMIC DNA]</scope>
    <source>
        <strain evidence="1 2">NY-2A</strain>
    </source>
</reference>
<evidence type="ECO:0000313" key="1">
    <source>
        <dbReference type="EMBL" id="ABT14505.1"/>
    </source>
</evidence>
<protein>
    <submittedName>
        <fullName evidence="1">Uncharacterized protein b106R</fullName>
    </submittedName>
</protein>
<name>A7IVY1_PBCVN</name>
<dbReference type="GeneID" id="5658827"/>
<sequence length="89" mass="10580">MRSTSFIKNVSVENIVRSSDFRDKKLNFVVNVNQKTLSTSMRRNASVEMDIRFMVFRERKRNFAPSVNQKMRLTSRIKYVSDIMVFRVP</sequence>